<feature type="transmembrane region" description="Helical" evidence="1">
    <location>
        <begin position="6"/>
        <end position="24"/>
    </location>
</feature>
<gene>
    <name evidence="2" type="ORF">SINV_04511</name>
</gene>
<dbReference type="AlphaFoldDB" id="E9IXW8"/>
<evidence type="ECO:0008006" key="3">
    <source>
        <dbReference type="Google" id="ProtNLM"/>
    </source>
</evidence>
<reference evidence="2" key="1">
    <citation type="journal article" date="2011" name="Proc. Natl. Acad. Sci. U.S.A.">
        <title>The genome of the fire ant Solenopsis invicta.</title>
        <authorList>
            <person name="Wurm Y."/>
            <person name="Wang J."/>
            <person name="Riba-Grognuz O."/>
            <person name="Corona M."/>
            <person name="Nygaard S."/>
            <person name="Hunt B.G."/>
            <person name="Ingram K.K."/>
            <person name="Falquet L."/>
            <person name="Nipitwattanaphon M."/>
            <person name="Gotzek D."/>
            <person name="Dijkstra M.B."/>
            <person name="Oettler J."/>
            <person name="Comtesse F."/>
            <person name="Shih C.J."/>
            <person name="Wu W.J."/>
            <person name="Yang C.C."/>
            <person name="Thomas J."/>
            <person name="Beaudoing E."/>
            <person name="Pradervand S."/>
            <person name="Flegel V."/>
            <person name="Cook E.D."/>
            <person name="Fabbretti R."/>
            <person name="Stockinger H."/>
            <person name="Long L."/>
            <person name="Farmerie W.G."/>
            <person name="Oakey J."/>
            <person name="Boomsma J.J."/>
            <person name="Pamilo P."/>
            <person name="Yi S.V."/>
            <person name="Heinze J."/>
            <person name="Goodisman M.A."/>
            <person name="Farinelli L."/>
            <person name="Harshman K."/>
            <person name="Hulo N."/>
            <person name="Cerutti L."/>
            <person name="Xenarios I."/>
            <person name="Shoemaker D."/>
            <person name="Keller L."/>
        </authorList>
    </citation>
    <scope>NUCLEOTIDE SEQUENCE [LARGE SCALE GENOMIC DNA]</scope>
</reference>
<evidence type="ECO:0000313" key="2">
    <source>
        <dbReference type="EMBL" id="EFZ14585.1"/>
    </source>
</evidence>
<evidence type="ECO:0000256" key="1">
    <source>
        <dbReference type="SAM" id="Phobius"/>
    </source>
</evidence>
<keyword evidence="1" id="KW-0812">Transmembrane</keyword>
<feature type="non-terminal residue" evidence="2">
    <location>
        <position position="113"/>
    </location>
</feature>
<dbReference type="HOGENOM" id="CLU_181019_0_0_1"/>
<name>E9IXW8_SOLIN</name>
<keyword evidence="1" id="KW-0472">Membrane</keyword>
<organism>
    <name type="scientific">Solenopsis invicta</name>
    <name type="common">Red imported fire ant</name>
    <name type="synonym">Solenopsis wagneri</name>
    <dbReference type="NCBI Taxonomy" id="13686"/>
    <lineage>
        <taxon>Eukaryota</taxon>
        <taxon>Metazoa</taxon>
        <taxon>Ecdysozoa</taxon>
        <taxon>Arthropoda</taxon>
        <taxon>Hexapoda</taxon>
        <taxon>Insecta</taxon>
        <taxon>Pterygota</taxon>
        <taxon>Neoptera</taxon>
        <taxon>Endopterygota</taxon>
        <taxon>Hymenoptera</taxon>
        <taxon>Apocrita</taxon>
        <taxon>Aculeata</taxon>
        <taxon>Formicoidea</taxon>
        <taxon>Formicidae</taxon>
        <taxon>Myrmicinae</taxon>
        <taxon>Solenopsis</taxon>
    </lineage>
</organism>
<sequence length="113" mass="13540">ETKIYWIFVCTATGSFSVLLLDFWSEHCLASLQKFMPREDKGKRILTIPKRTTGMIQPLDVYRFKIWKNFVRTFSDRVMLLNYDTNLHLRNNIIKLQSLIHIQLSSPRFHNFF</sequence>
<feature type="non-terminal residue" evidence="2">
    <location>
        <position position="1"/>
    </location>
</feature>
<protein>
    <recommendedName>
        <fullName evidence="3">DDE-1 domain-containing protein</fullName>
    </recommendedName>
</protein>
<dbReference type="EMBL" id="GL766801">
    <property type="protein sequence ID" value="EFZ14585.1"/>
    <property type="molecule type" value="Genomic_DNA"/>
</dbReference>
<proteinExistence type="predicted"/>
<accession>E9IXW8</accession>
<keyword evidence="1" id="KW-1133">Transmembrane helix</keyword>